<dbReference type="GO" id="GO:0005956">
    <property type="term" value="C:protein kinase CK2 complex"/>
    <property type="evidence" value="ECO:0007669"/>
    <property type="project" value="TreeGrafter"/>
</dbReference>
<evidence type="ECO:0000256" key="1">
    <source>
        <dbReference type="ARBA" id="ARBA00012513"/>
    </source>
</evidence>
<accession>A0A0R3T011</accession>
<sequence>MTTIEIAETPDPYIFRILSSTSKDDNLKHKEVKKEKSLKKYTAIGIKHNYFEDIVKRERKILKRLTNCPFITRLRCTIYNERARQGWMVYDSFMEPQWDSLRPSLSIADIRSYVYQILSGLEFCHKKKIVHRNISWSSLHIDASNKRIQIGGWEYALLSDDIHPMEHDVKVPHFKSPERLLDDLSSCPTFKFDFAVDMWSAGCILGCLIFRKKYLFDDVDTLMTVLHIAEVIGYKAIMDFIKKYQIDYRLPFNCAYEKMTPIGFVGVIPKGSKIVATSDSIDLLKSLVVIDPVDRYSAERALQHCFFKDCDVSEHYLQRRKKPTSIFKVDIGVNIGSGTFSQVYKFREVRKAGRQKVVRELAVKYLRYNDDVRKERKKLAKREIKVLSLLRGCQNIIQFYGALKGGPLNYTCIIMEHIDALKTDAFFFTKLDDVRFYLYQLLLALESCHSHGIMHRDVKPANVLINYRTKQLRLIDFGLAEFYKEGRRYNLGIGTVRYLAPEILLNYEAFDMWAFGVALSSCIFKRRMLGSLTEPQLTQVAKLLGTSNLYGFMMKVVIHVDPELIIGTTDLPVTPWQSFVNEDNKDFATEDAIDLIDKLLVYDPNKRLNVKQAMEHPFFHPISTSHMGSSETNDIYEFHVRSSTKKDDYELHEVINVRSANKYLVKEIMTDDCKEILKKERKILYCLKQCPFILHLQCTIYNHKKNQGWLVYDFFTEPDWVSLLKSLSMDEIKSYVFQILSGIEFCHRQGIVHRNICWSSLCLDKQLKKLQIGGWQYALFHADVHPMEREVEMNFFKSPERLLGEYSRNQELRFNLPVDMWSIGCVLGCMLLRKTSMFDGVDWRMIWLNIEGILGSKTMLDFVAKYNLEYDFVTLEGFECSTGIDLNDLITGRDKNVVTDRAIDLLANLLVIDPEFRFTATKALRHNFFRNIRESSKRSRPLRDGSTIYKYETVSEEGFGSFSRVYKVLEVKRIESGKVCREFAVKHVTKWYAKVVPNEIESLKLLRGCPNIIQLQGVLDNADLEYACIFLEYFEGLTLGVSHFDTVDKLQFYLYQLLLALEACHSRGIMHRDVKPSNVLINYQTKQLRLIDFGLAEFYVEGVRYNCAPGTLRYKAPEVLLGHEKHNYAVDMWAFGVIFASCVFKTHIFDRSTSVLCQIMRILGTSGLLDYIEKLGDVDESYWQYSSTNYPALPWHSFINDENRNFATENALNLIEKLLVYDHGKRLKVEQAMQHPFFLPYSNISL</sequence>
<protein>
    <recommendedName>
        <fullName evidence="1">non-specific serine/threonine protein kinase</fullName>
        <ecNumber evidence="1">2.7.11.1</ecNumber>
    </recommendedName>
</protein>
<dbReference type="InterPro" id="IPR017441">
    <property type="entry name" value="Protein_kinase_ATP_BS"/>
</dbReference>
<evidence type="ECO:0000313" key="11">
    <source>
        <dbReference type="EMBL" id="VDN95972.1"/>
    </source>
</evidence>
<reference evidence="13" key="1">
    <citation type="submission" date="2017-02" db="UniProtKB">
        <authorList>
            <consortium name="WormBaseParasite"/>
        </authorList>
    </citation>
    <scope>IDENTIFICATION</scope>
</reference>
<dbReference type="PROSITE" id="PS00108">
    <property type="entry name" value="PROTEIN_KINASE_ST"/>
    <property type="match status" value="2"/>
</dbReference>
<evidence type="ECO:0000256" key="4">
    <source>
        <dbReference type="ARBA" id="ARBA00022741"/>
    </source>
</evidence>
<dbReference type="OrthoDB" id="6304560at2759"/>
<dbReference type="AlphaFoldDB" id="A0A0R3T011"/>
<evidence type="ECO:0000256" key="7">
    <source>
        <dbReference type="ARBA" id="ARBA00047899"/>
    </source>
</evidence>
<dbReference type="InterPro" id="IPR011009">
    <property type="entry name" value="Kinase-like_dom_sf"/>
</dbReference>
<dbReference type="GO" id="GO:0005524">
    <property type="term" value="F:ATP binding"/>
    <property type="evidence" value="ECO:0007669"/>
    <property type="project" value="UniProtKB-UniRule"/>
</dbReference>
<keyword evidence="4 9" id="KW-0547">Nucleotide-binding</keyword>
<evidence type="ECO:0000256" key="8">
    <source>
        <dbReference type="ARBA" id="ARBA00048679"/>
    </source>
</evidence>
<gene>
    <name evidence="11" type="ORF">HNAJ_LOCUS113</name>
</gene>
<feature type="domain" description="Protein kinase" evidence="10">
    <location>
        <begin position="621"/>
        <end position="929"/>
    </location>
</feature>
<dbReference type="InterPro" id="IPR045216">
    <property type="entry name" value="CK2_alpha"/>
</dbReference>
<keyword evidence="5" id="KW-0418">Kinase</keyword>
<evidence type="ECO:0000256" key="3">
    <source>
        <dbReference type="ARBA" id="ARBA00022679"/>
    </source>
</evidence>
<keyword evidence="12" id="KW-1185">Reference proteome</keyword>
<dbReference type="PROSITE" id="PS00107">
    <property type="entry name" value="PROTEIN_KINASE_ATP"/>
    <property type="match status" value="1"/>
</dbReference>
<organism evidence="13">
    <name type="scientific">Rodentolepis nana</name>
    <name type="common">Dwarf tapeworm</name>
    <name type="synonym">Hymenolepis nana</name>
    <dbReference type="NCBI Taxonomy" id="102285"/>
    <lineage>
        <taxon>Eukaryota</taxon>
        <taxon>Metazoa</taxon>
        <taxon>Spiralia</taxon>
        <taxon>Lophotrochozoa</taxon>
        <taxon>Platyhelminthes</taxon>
        <taxon>Cestoda</taxon>
        <taxon>Eucestoda</taxon>
        <taxon>Cyclophyllidea</taxon>
        <taxon>Hymenolepididae</taxon>
        <taxon>Rodentolepis</taxon>
    </lineage>
</organism>
<dbReference type="SUPFAM" id="SSF56112">
    <property type="entry name" value="Protein kinase-like (PK-like)"/>
    <property type="match status" value="4"/>
</dbReference>
<dbReference type="SMART" id="SM00220">
    <property type="entry name" value="S_TKc"/>
    <property type="match status" value="4"/>
</dbReference>
<proteinExistence type="predicted"/>
<evidence type="ECO:0000313" key="13">
    <source>
        <dbReference type="WBParaSite" id="HNAJ_0000011201-mRNA-1"/>
    </source>
</evidence>
<dbReference type="STRING" id="102285.A0A0R3T011"/>
<feature type="domain" description="Protein kinase" evidence="10">
    <location>
        <begin position="1"/>
        <end position="307"/>
    </location>
</feature>
<feature type="binding site" evidence="9">
    <location>
        <position position="364"/>
    </location>
    <ligand>
        <name>ATP</name>
        <dbReference type="ChEBI" id="CHEBI:30616"/>
    </ligand>
</feature>
<dbReference type="Gene3D" id="1.10.510.10">
    <property type="entry name" value="Transferase(Phosphotransferase) domain 1"/>
    <property type="match status" value="4"/>
</dbReference>
<dbReference type="EC" id="2.7.11.1" evidence="1"/>
<dbReference type="Proteomes" id="UP000278807">
    <property type="component" value="Unassembled WGS sequence"/>
</dbReference>
<dbReference type="GO" id="GO:0051726">
    <property type="term" value="P:regulation of cell cycle"/>
    <property type="evidence" value="ECO:0007669"/>
    <property type="project" value="TreeGrafter"/>
</dbReference>
<dbReference type="InterPro" id="IPR008271">
    <property type="entry name" value="Ser/Thr_kinase_AS"/>
</dbReference>
<dbReference type="PROSITE" id="PS50011">
    <property type="entry name" value="PROTEIN_KINASE_DOM"/>
    <property type="match status" value="4"/>
</dbReference>
<dbReference type="Pfam" id="PF00069">
    <property type="entry name" value="Pkinase"/>
    <property type="match status" value="4"/>
</dbReference>
<evidence type="ECO:0000256" key="9">
    <source>
        <dbReference type="PROSITE-ProRule" id="PRU10141"/>
    </source>
</evidence>
<dbReference type="PANTHER" id="PTHR24054:SF0">
    <property type="entry name" value="CASEIN KINASE II SUBUNIT ALPHA"/>
    <property type="match status" value="1"/>
</dbReference>
<keyword evidence="6 9" id="KW-0067">ATP-binding</keyword>
<dbReference type="Gene3D" id="3.30.200.20">
    <property type="entry name" value="Phosphorylase Kinase, domain 1"/>
    <property type="match status" value="4"/>
</dbReference>
<name>A0A0R3T011_RODNA</name>
<feature type="domain" description="Protein kinase" evidence="10">
    <location>
        <begin position="329"/>
        <end position="619"/>
    </location>
</feature>
<keyword evidence="2" id="KW-0723">Serine/threonine-protein kinase</keyword>
<evidence type="ECO:0000259" key="10">
    <source>
        <dbReference type="PROSITE" id="PS50011"/>
    </source>
</evidence>
<dbReference type="GO" id="GO:0005634">
    <property type="term" value="C:nucleus"/>
    <property type="evidence" value="ECO:0007669"/>
    <property type="project" value="TreeGrafter"/>
</dbReference>
<dbReference type="WBParaSite" id="HNAJ_0000011201-mRNA-1">
    <property type="protein sequence ID" value="HNAJ_0000011201-mRNA-1"/>
    <property type="gene ID" value="HNAJ_0000011201"/>
</dbReference>
<evidence type="ECO:0000256" key="5">
    <source>
        <dbReference type="ARBA" id="ARBA00022777"/>
    </source>
</evidence>
<dbReference type="GO" id="GO:0004674">
    <property type="term" value="F:protein serine/threonine kinase activity"/>
    <property type="evidence" value="ECO:0007669"/>
    <property type="project" value="UniProtKB-KW"/>
</dbReference>
<comment type="catalytic activity">
    <reaction evidence="8">
        <text>L-seryl-[protein] + ATP = O-phospho-L-seryl-[protein] + ADP + H(+)</text>
        <dbReference type="Rhea" id="RHEA:17989"/>
        <dbReference type="Rhea" id="RHEA-COMP:9863"/>
        <dbReference type="Rhea" id="RHEA-COMP:11604"/>
        <dbReference type="ChEBI" id="CHEBI:15378"/>
        <dbReference type="ChEBI" id="CHEBI:29999"/>
        <dbReference type="ChEBI" id="CHEBI:30616"/>
        <dbReference type="ChEBI" id="CHEBI:83421"/>
        <dbReference type="ChEBI" id="CHEBI:456216"/>
        <dbReference type="EC" id="2.7.11.1"/>
    </reaction>
</comment>
<feature type="domain" description="Protein kinase" evidence="10">
    <location>
        <begin position="951"/>
        <end position="1238"/>
    </location>
</feature>
<dbReference type="GO" id="GO:0005829">
    <property type="term" value="C:cytosol"/>
    <property type="evidence" value="ECO:0007669"/>
    <property type="project" value="TreeGrafter"/>
</dbReference>
<dbReference type="InterPro" id="IPR000719">
    <property type="entry name" value="Prot_kinase_dom"/>
</dbReference>
<comment type="catalytic activity">
    <reaction evidence="7">
        <text>L-threonyl-[protein] + ATP = O-phospho-L-threonyl-[protein] + ADP + H(+)</text>
        <dbReference type="Rhea" id="RHEA:46608"/>
        <dbReference type="Rhea" id="RHEA-COMP:11060"/>
        <dbReference type="Rhea" id="RHEA-COMP:11605"/>
        <dbReference type="ChEBI" id="CHEBI:15378"/>
        <dbReference type="ChEBI" id="CHEBI:30013"/>
        <dbReference type="ChEBI" id="CHEBI:30616"/>
        <dbReference type="ChEBI" id="CHEBI:61977"/>
        <dbReference type="ChEBI" id="CHEBI:456216"/>
        <dbReference type="EC" id="2.7.11.1"/>
    </reaction>
</comment>
<dbReference type="PANTHER" id="PTHR24054">
    <property type="entry name" value="CASEIN KINASE II SUBUNIT ALPHA"/>
    <property type="match status" value="1"/>
</dbReference>
<evidence type="ECO:0000313" key="12">
    <source>
        <dbReference type="Proteomes" id="UP000278807"/>
    </source>
</evidence>
<evidence type="ECO:0000256" key="6">
    <source>
        <dbReference type="ARBA" id="ARBA00022840"/>
    </source>
</evidence>
<dbReference type="EMBL" id="UZAE01000022">
    <property type="protein sequence ID" value="VDN95972.1"/>
    <property type="molecule type" value="Genomic_DNA"/>
</dbReference>
<evidence type="ECO:0000256" key="2">
    <source>
        <dbReference type="ARBA" id="ARBA00022527"/>
    </source>
</evidence>
<keyword evidence="3" id="KW-0808">Transferase</keyword>
<reference evidence="11 12" key="2">
    <citation type="submission" date="2018-11" db="EMBL/GenBank/DDBJ databases">
        <authorList>
            <consortium name="Pathogen Informatics"/>
        </authorList>
    </citation>
    <scope>NUCLEOTIDE SEQUENCE [LARGE SCALE GENOMIC DNA]</scope>
</reference>